<evidence type="ECO:0000256" key="2">
    <source>
        <dbReference type="ARBA" id="ARBA00023015"/>
    </source>
</evidence>
<name>A0A9X9WDN2_9PROT</name>
<evidence type="ECO:0000313" key="7">
    <source>
        <dbReference type="EMBL" id="NKE17631.1"/>
    </source>
</evidence>
<dbReference type="CDD" id="cd05466">
    <property type="entry name" value="PBP2_LTTR_substrate"/>
    <property type="match status" value="1"/>
</dbReference>
<reference evidence="7 8" key="2">
    <citation type="submission" date="2020-02" db="EMBL/GenBank/DDBJ databases">
        <authorList>
            <person name="Sun Q."/>
            <person name="Inoue M."/>
        </authorList>
    </citation>
    <scope>NUCLEOTIDE SEQUENCE [LARGE SCALE GENOMIC DNA]</scope>
    <source>
        <strain evidence="7 8">KCTC 22478</strain>
    </source>
</reference>
<keyword evidence="8" id="KW-1185">Reference proteome</keyword>
<dbReference type="EMBL" id="JAAVUP010000003">
    <property type="protein sequence ID" value="NKE17631.1"/>
    <property type="molecule type" value="Genomic_DNA"/>
</dbReference>
<keyword evidence="3" id="KW-0238">DNA-binding</keyword>
<evidence type="ECO:0000256" key="1">
    <source>
        <dbReference type="ARBA" id="ARBA00009437"/>
    </source>
</evidence>
<dbReference type="PRINTS" id="PR00039">
    <property type="entry name" value="HTHLYSR"/>
</dbReference>
<evidence type="ECO:0000259" key="5">
    <source>
        <dbReference type="PROSITE" id="PS50931"/>
    </source>
</evidence>
<keyword evidence="4" id="KW-0804">Transcription</keyword>
<dbReference type="InterPro" id="IPR000847">
    <property type="entry name" value="LysR_HTH_N"/>
</dbReference>
<gene>
    <name evidence="7" type="ORF">GWK15_11815</name>
    <name evidence="6" type="ORF">GXW75_04210</name>
</gene>
<dbReference type="SUPFAM" id="SSF53850">
    <property type="entry name" value="Periplasmic binding protein-like II"/>
    <property type="match status" value="1"/>
</dbReference>
<dbReference type="AlphaFoldDB" id="A0A9X9WDN2"/>
<dbReference type="Pfam" id="PF03466">
    <property type="entry name" value="LysR_substrate"/>
    <property type="match status" value="1"/>
</dbReference>
<dbReference type="FunFam" id="1.10.10.10:FF:000001">
    <property type="entry name" value="LysR family transcriptional regulator"/>
    <property type="match status" value="1"/>
</dbReference>
<comment type="similarity">
    <text evidence="1">Belongs to the LysR transcriptional regulatory family.</text>
</comment>
<evidence type="ECO:0000256" key="4">
    <source>
        <dbReference type="ARBA" id="ARBA00023163"/>
    </source>
</evidence>
<dbReference type="GO" id="GO:0003700">
    <property type="term" value="F:DNA-binding transcription factor activity"/>
    <property type="evidence" value="ECO:0007669"/>
    <property type="project" value="InterPro"/>
</dbReference>
<dbReference type="PANTHER" id="PTHR30126">
    <property type="entry name" value="HTH-TYPE TRANSCRIPTIONAL REGULATOR"/>
    <property type="match status" value="1"/>
</dbReference>
<reference evidence="6" key="3">
    <citation type="journal article" date="2021" name="Syst. Appl. Microbiol.">
        <title>Roseomonas hellenica sp. nov., isolated from roots of wild-growing Alkanna tinctoria.</title>
        <authorList>
            <person name="Rat A."/>
            <person name="Naranjo H.D."/>
            <person name="Lebbe L."/>
            <person name="Cnockaert M."/>
            <person name="Krigas N."/>
            <person name="Grigoriadou K."/>
            <person name="Maloupa E."/>
            <person name="Willems A."/>
        </authorList>
    </citation>
    <scope>NUCLEOTIDE SEQUENCE</scope>
    <source>
        <strain evidence="6">LMG 31161</strain>
    </source>
</reference>
<accession>A0A9X9WDN2</accession>
<dbReference type="Gene3D" id="1.10.10.10">
    <property type="entry name" value="Winged helix-like DNA-binding domain superfamily/Winged helix DNA-binding domain"/>
    <property type="match status" value="1"/>
</dbReference>
<sequence length="297" mass="31952">MSLLHLRTFIEVYRQRSLTGAARALGLTQPAVSQQIASLEAQLGRPLFERHARGVRPTTIAEDLAASLGQTLDAAEAALAAVRARSMRLSGTVHIAAPSDFLSEFVAGRLKPLVEAGLDLRLHIGGKEALYAMLLDDRVHLALTASRPEDRRLAHKQIGLERLIAVAAPTVAQAVAARSSLDEGIKAVPYLAYDLDRPLIRTWLEANGLGPPDRQPAVTAPDLRAIRTMLEAGLGWSVMPDYLVIAAIRAGALMEIRAPVVTPENAFYLVWARSALRHPRVAFARDALLSAIGAAPA</sequence>
<keyword evidence="2" id="KW-0805">Transcription regulation</keyword>
<evidence type="ECO:0000313" key="6">
    <source>
        <dbReference type="EMBL" id="MBR0658442.1"/>
    </source>
</evidence>
<dbReference type="PANTHER" id="PTHR30126:SF39">
    <property type="entry name" value="HTH-TYPE TRANSCRIPTIONAL REGULATOR CYSL"/>
    <property type="match status" value="1"/>
</dbReference>
<evidence type="ECO:0000313" key="8">
    <source>
        <dbReference type="Proteomes" id="UP000746741"/>
    </source>
</evidence>
<dbReference type="InterPro" id="IPR036390">
    <property type="entry name" value="WH_DNA-bd_sf"/>
</dbReference>
<evidence type="ECO:0000313" key="9">
    <source>
        <dbReference type="Proteomes" id="UP001138708"/>
    </source>
</evidence>
<feature type="domain" description="HTH lysR-type" evidence="5">
    <location>
        <begin position="1"/>
        <end position="58"/>
    </location>
</feature>
<dbReference type="InterPro" id="IPR005119">
    <property type="entry name" value="LysR_subst-bd"/>
</dbReference>
<protein>
    <submittedName>
        <fullName evidence="6">LysR family transcriptional regulator</fullName>
    </submittedName>
</protein>
<comment type="caution">
    <text evidence="6">The sequence shown here is derived from an EMBL/GenBank/DDBJ whole genome shotgun (WGS) entry which is preliminary data.</text>
</comment>
<reference evidence="6" key="1">
    <citation type="submission" date="2020-01" db="EMBL/GenBank/DDBJ databases">
        <authorList>
            <person name="Rat A."/>
        </authorList>
    </citation>
    <scope>NUCLEOTIDE SEQUENCE</scope>
    <source>
        <strain evidence="6">LMG 31161</strain>
    </source>
</reference>
<dbReference type="RefSeq" id="WP_168041541.1">
    <property type="nucleotide sequence ID" value="NZ_JAAEDK010000007.1"/>
</dbReference>
<dbReference type="Gene3D" id="3.40.190.290">
    <property type="match status" value="1"/>
</dbReference>
<dbReference type="InterPro" id="IPR036388">
    <property type="entry name" value="WH-like_DNA-bd_sf"/>
</dbReference>
<dbReference type="PROSITE" id="PS50931">
    <property type="entry name" value="HTH_LYSR"/>
    <property type="match status" value="1"/>
</dbReference>
<dbReference type="Proteomes" id="UP001138708">
    <property type="component" value="Unassembled WGS sequence"/>
</dbReference>
<dbReference type="SUPFAM" id="SSF46785">
    <property type="entry name" value="Winged helix' DNA-binding domain"/>
    <property type="match status" value="1"/>
</dbReference>
<dbReference type="EMBL" id="JAAEDK010000007">
    <property type="protein sequence ID" value="MBR0658442.1"/>
    <property type="molecule type" value="Genomic_DNA"/>
</dbReference>
<organism evidence="6 9">
    <name type="scientific">Neoroseomonas oryzicola</name>
    <dbReference type="NCBI Taxonomy" id="535904"/>
    <lineage>
        <taxon>Bacteria</taxon>
        <taxon>Pseudomonadati</taxon>
        <taxon>Pseudomonadota</taxon>
        <taxon>Alphaproteobacteria</taxon>
        <taxon>Acetobacterales</taxon>
        <taxon>Acetobacteraceae</taxon>
        <taxon>Neoroseomonas</taxon>
    </lineage>
</organism>
<dbReference type="Pfam" id="PF00126">
    <property type="entry name" value="HTH_1"/>
    <property type="match status" value="1"/>
</dbReference>
<dbReference type="Proteomes" id="UP000746741">
    <property type="component" value="Unassembled WGS sequence"/>
</dbReference>
<dbReference type="GO" id="GO:0000976">
    <property type="term" value="F:transcription cis-regulatory region binding"/>
    <property type="evidence" value="ECO:0007669"/>
    <property type="project" value="TreeGrafter"/>
</dbReference>
<evidence type="ECO:0000256" key="3">
    <source>
        <dbReference type="ARBA" id="ARBA00023125"/>
    </source>
</evidence>
<proteinExistence type="inferred from homology"/>